<organism evidence="2 3">
    <name type="scientific">Formicincola oecophyllae</name>
    <dbReference type="NCBI Taxonomy" id="2558361"/>
    <lineage>
        <taxon>Bacteria</taxon>
        <taxon>Pseudomonadati</taxon>
        <taxon>Pseudomonadota</taxon>
        <taxon>Alphaproteobacteria</taxon>
        <taxon>Acetobacterales</taxon>
        <taxon>Acetobacteraceae</taxon>
        <taxon>Formicincola</taxon>
    </lineage>
</organism>
<feature type="region of interest" description="Disordered" evidence="1">
    <location>
        <begin position="1"/>
        <end position="25"/>
    </location>
</feature>
<feature type="region of interest" description="Disordered" evidence="1">
    <location>
        <begin position="93"/>
        <end position="113"/>
    </location>
</feature>
<sequence>MTNHTSQPVIIPPRQPAPRATKRTAQGGTFGFVVLSAKGQRHEGTTQGELAQALGLGLPELPRLVRGMVAESATAHLYWLDMPRLAKMTGHALRGPWQTPHQRWELRKPPTQT</sequence>
<keyword evidence="3" id="KW-1185">Reference proteome</keyword>
<evidence type="ECO:0000313" key="3">
    <source>
        <dbReference type="Proteomes" id="UP000318709"/>
    </source>
</evidence>
<name>A0A4Y6U9D9_9PROT</name>
<dbReference type="Proteomes" id="UP000318709">
    <property type="component" value="Chromosome"/>
</dbReference>
<accession>A0A4Y6U9D9</accession>
<proteinExistence type="predicted"/>
<dbReference type="KEGG" id="swf:E3E12_07720"/>
<feature type="compositionally biased region" description="Basic and acidic residues" evidence="1">
    <location>
        <begin position="102"/>
        <end position="113"/>
    </location>
</feature>
<evidence type="ECO:0000313" key="2">
    <source>
        <dbReference type="EMBL" id="QDH14083.1"/>
    </source>
</evidence>
<gene>
    <name evidence="2" type="ORF">E3E12_07720</name>
</gene>
<evidence type="ECO:0000256" key="1">
    <source>
        <dbReference type="SAM" id="MobiDB-lite"/>
    </source>
</evidence>
<reference evidence="2 3" key="1">
    <citation type="submission" date="2019-03" db="EMBL/GenBank/DDBJ databases">
        <title>The complete genome sequence of Swingsia_sp. F3b2 LMG30590(T).</title>
        <authorList>
            <person name="Chua K.-O."/>
            <person name="Chan K.-G."/>
            <person name="See-Too W.-S."/>
        </authorList>
    </citation>
    <scope>NUCLEOTIDE SEQUENCE [LARGE SCALE GENOMIC DNA]</scope>
    <source>
        <strain evidence="2 3">F3b2</strain>
    </source>
</reference>
<dbReference type="AlphaFoldDB" id="A0A4Y6U9D9"/>
<dbReference type="RefSeq" id="WP_141443787.1">
    <property type="nucleotide sequence ID" value="NZ_CP038231.1"/>
</dbReference>
<protein>
    <submittedName>
        <fullName evidence="2">Uncharacterized protein</fullName>
    </submittedName>
</protein>
<dbReference type="EMBL" id="CP038231">
    <property type="protein sequence ID" value="QDH14083.1"/>
    <property type="molecule type" value="Genomic_DNA"/>
</dbReference>